<dbReference type="SUPFAM" id="SSF51445">
    <property type="entry name" value="(Trans)glycosidases"/>
    <property type="match status" value="1"/>
</dbReference>
<dbReference type="VEuPathDB" id="FungiDB:PV10_09207"/>
<keyword evidence="3" id="KW-1133">Transmembrane helix</keyword>
<dbReference type="PANTHER" id="PTHR35273:SF2">
    <property type="entry name" value="ALPHA-GALACTOSIDASE"/>
    <property type="match status" value="1"/>
</dbReference>
<sequence>MDKSLQPAEAPPKPSTGRWASRKIWILIGTATAVIVIALAVGLGVGLTRTSVTDTSPPSSTLPTLDQNRTATADIWRPAKGTSWNYSLKSAVNTTTAHGFQVWIIDLFENDASTIVDLRTKGNNVICYFSAGSYEDWRPDSTSFNEVDLGHDLDGWPGERWVNISSSQLQEIMTKRLDLAVEKHCDGVDPDNVDAYDNDNGLQLTEADSIDYMSFLSEEAHQRGLAIGLKNAGAIIPSVINLTEWSVNEQCLQYDECDTYSLFIQKEKPVFHVEYPKGQDVSNNADVSESQKKEICDATSAEGFSTIMKNIDLDAWIEAC</sequence>
<dbReference type="EC" id="3.2.1.22" evidence="2"/>
<organism evidence="5 6">
    <name type="scientific">Exophiala mesophila</name>
    <name type="common">Black yeast-like fungus</name>
    <dbReference type="NCBI Taxonomy" id="212818"/>
    <lineage>
        <taxon>Eukaryota</taxon>
        <taxon>Fungi</taxon>
        <taxon>Dikarya</taxon>
        <taxon>Ascomycota</taxon>
        <taxon>Pezizomycotina</taxon>
        <taxon>Eurotiomycetes</taxon>
        <taxon>Chaetothyriomycetidae</taxon>
        <taxon>Chaetothyriales</taxon>
        <taxon>Herpotrichiellaceae</taxon>
        <taxon>Exophiala</taxon>
    </lineage>
</organism>
<gene>
    <name evidence="5" type="ORF">B0A52_08930</name>
</gene>
<dbReference type="Gene3D" id="3.20.20.70">
    <property type="entry name" value="Aldolase class I"/>
    <property type="match status" value="1"/>
</dbReference>
<reference evidence="5 6" key="1">
    <citation type="submission" date="2017-03" db="EMBL/GenBank/DDBJ databases">
        <title>Genomes of endolithic fungi from Antarctica.</title>
        <authorList>
            <person name="Coleine C."/>
            <person name="Masonjones S."/>
            <person name="Stajich J.E."/>
        </authorList>
    </citation>
    <scope>NUCLEOTIDE SEQUENCE [LARGE SCALE GENOMIC DNA]</scope>
    <source>
        <strain evidence="5 6">CCFEE 6314</strain>
    </source>
</reference>
<dbReference type="InterPro" id="IPR013785">
    <property type="entry name" value="Aldolase_TIM"/>
</dbReference>
<dbReference type="OrthoDB" id="2108802at2759"/>
<accession>A0A438MSV3</accession>
<evidence type="ECO:0000313" key="6">
    <source>
        <dbReference type="Proteomes" id="UP000288859"/>
    </source>
</evidence>
<dbReference type="InterPro" id="IPR017853">
    <property type="entry name" value="GH"/>
</dbReference>
<protein>
    <recommendedName>
        <fullName evidence="2">alpha-galactosidase</fullName>
        <ecNumber evidence="2">3.2.1.22</ecNumber>
    </recommendedName>
</protein>
<keyword evidence="3" id="KW-0812">Transmembrane</keyword>
<dbReference type="PANTHER" id="PTHR35273">
    <property type="entry name" value="ALPHA-1,4 POLYGALACTOSAMINIDASE, PUTATIVE (AFU_ORTHOLOGUE AFUA_3G07890)-RELATED"/>
    <property type="match status" value="1"/>
</dbReference>
<proteinExistence type="predicted"/>
<dbReference type="InterPro" id="IPR004352">
    <property type="entry name" value="GH114_TIM-barrel"/>
</dbReference>
<evidence type="ECO:0000256" key="2">
    <source>
        <dbReference type="ARBA" id="ARBA00012755"/>
    </source>
</evidence>
<name>A0A438MSV3_EXOME</name>
<dbReference type="Proteomes" id="UP000288859">
    <property type="component" value="Unassembled WGS sequence"/>
</dbReference>
<feature type="transmembrane region" description="Helical" evidence="3">
    <location>
        <begin position="24"/>
        <end position="47"/>
    </location>
</feature>
<evidence type="ECO:0000256" key="3">
    <source>
        <dbReference type="SAM" id="Phobius"/>
    </source>
</evidence>
<dbReference type="AlphaFoldDB" id="A0A438MSV3"/>
<dbReference type="EMBL" id="NAJM01000056">
    <property type="protein sequence ID" value="RVX66737.1"/>
    <property type="molecule type" value="Genomic_DNA"/>
</dbReference>
<keyword evidence="3" id="KW-0472">Membrane</keyword>
<evidence type="ECO:0000259" key="4">
    <source>
        <dbReference type="Pfam" id="PF03537"/>
    </source>
</evidence>
<dbReference type="Pfam" id="PF03537">
    <property type="entry name" value="Glyco_hydro_114"/>
    <property type="match status" value="1"/>
</dbReference>
<comment type="catalytic activity">
    <reaction evidence="1">
        <text>Hydrolysis of terminal, non-reducing alpha-D-galactose residues in alpha-D-galactosides, including galactose oligosaccharides, galactomannans and galactolipids.</text>
        <dbReference type="EC" id="3.2.1.22"/>
    </reaction>
</comment>
<comment type="caution">
    <text evidence="5">The sequence shown here is derived from an EMBL/GenBank/DDBJ whole genome shotgun (WGS) entry which is preliminary data.</text>
</comment>
<dbReference type="GO" id="GO:0004557">
    <property type="term" value="F:alpha-galactosidase activity"/>
    <property type="evidence" value="ECO:0007669"/>
    <property type="project" value="UniProtKB-EC"/>
</dbReference>
<evidence type="ECO:0000313" key="5">
    <source>
        <dbReference type="EMBL" id="RVX66737.1"/>
    </source>
</evidence>
<feature type="domain" description="Glycoside-hydrolase family GH114 TIM-barrel" evidence="4">
    <location>
        <begin position="83"/>
        <end position="316"/>
    </location>
</feature>
<evidence type="ECO:0000256" key="1">
    <source>
        <dbReference type="ARBA" id="ARBA00001255"/>
    </source>
</evidence>